<dbReference type="PANTHER" id="PTHR37484">
    <property type="entry name" value="ROD SHAPE-DETERMINING PROTEIN MRED"/>
    <property type="match status" value="1"/>
</dbReference>
<gene>
    <name evidence="9" type="primary">mreD</name>
    <name evidence="9" type="ORF">WEOB_379</name>
</gene>
<comment type="similarity">
    <text evidence="2">Belongs to the MreD family.</text>
</comment>
<keyword evidence="5" id="KW-0133">Cell shape</keyword>
<keyword evidence="7 8" id="KW-0472">Membrane</keyword>
<feature type="transmembrane region" description="Helical" evidence="8">
    <location>
        <begin position="107"/>
        <end position="126"/>
    </location>
</feature>
<evidence type="ECO:0000256" key="1">
    <source>
        <dbReference type="ARBA" id="ARBA00004651"/>
    </source>
</evidence>
<sequence length="170" mass="20395">MKLYEKKQNKYYIQLKIWISFVIVIILQITYLKIQNYFSTYKISLINLFLIYWLSTEPNKINIGNSFLIGLITDIMFYSILGTHALSFSILSYLITVKFQNFKKMHYIKQIIIITLLFLITEFIISYNKLLYIKTKTFNINTIQLLIECIINNILWICIQKIMNKLHNKK</sequence>
<dbReference type="GO" id="GO:0005886">
    <property type="term" value="C:plasma membrane"/>
    <property type="evidence" value="ECO:0007669"/>
    <property type="project" value="UniProtKB-SubCell"/>
</dbReference>
<dbReference type="AlphaFoldDB" id="A0A0H5BX41"/>
<proteinExistence type="inferred from homology"/>
<feature type="transmembrane region" description="Helical" evidence="8">
    <location>
        <begin position="75"/>
        <end position="95"/>
    </location>
</feature>
<dbReference type="Pfam" id="PF04093">
    <property type="entry name" value="MreD"/>
    <property type="match status" value="1"/>
</dbReference>
<dbReference type="STRING" id="1594731.WEOB_379"/>
<name>A0A0H5BX41_9ENTR</name>
<reference evidence="10" key="1">
    <citation type="submission" date="2015-01" db="EMBL/GenBank/DDBJ databases">
        <authorList>
            <person name="Manzano-Marin A."/>
            <person name="Manzano-Marin A."/>
        </authorList>
    </citation>
    <scope>NUCLEOTIDE SEQUENCE [LARGE SCALE GENOMIC DNA]</scope>
    <source>
        <strain evidence="10">obscurior</strain>
    </source>
</reference>
<dbReference type="Proteomes" id="UP000242753">
    <property type="component" value="Chromosome I"/>
</dbReference>
<keyword evidence="10" id="KW-1185">Reference proteome</keyword>
<evidence type="ECO:0000256" key="2">
    <source>
        <dbReference type="ARBA" id="ARBA00007776"/>
    </source>
</evidence>
<dbReference type="KEGG" id="wca:WEOB_379"/>
<dbReference type="PANTHER" id="PTHR37484:SF1">
    <property type="entry name" value="ROD SHAPE-DETERMINING PROTEIN MRED"/>
    <property type="match status" value="1"/>
</dbReference>
<evidence type="ECO:0000256" key="5">
    <source>
        <dbReference type="ARBA" id="ARBA00022960"/>
    </source>
</evidence>
<evidence type="ECO:0000256" key="4">
    <source>
        <dbReference type="ARBA" id="ARBA00022692"/>
    </source>
</evidence>
<dbReference type="EMBL" id="LN774881">
    <property type="protein sequence ID" value="CEN32307.1"/>
    <property type="molecule type" value="Genomic_DNA"/>
</dbReference>
<dbReference type="GO" id="GO:0008360">
    <property type="term" value="P:regulation of cell shape"/>
    <property type="evidence" value="ECO:0007669"/>
    <property type="project" value="UniProtKB-KW"/>
</dbReference>
<evidence type="ECO:0000256" key="8">
    <source>
        <dbReference type="SAM" id="Phobius"/>
    </source>
</evidence>
<dbReference type="InterPro" id="IPR026034">
    <property type="entry name" value="MreD_proteobac"/>
</dbReference>
<dbReference type="NCBIfam" id="TIGR03426">
    <property type="entry name" value="shape_MreD"/>
    <property type="match status" value="1"/>
</dbReference>
<evidence type="ECO:0000256" key="3">
    <source>
        <dbReference type="ARBA" id="ARBA00022475"/>
    </source>
</evidence>
<comment type="subcellular location">
    <subcellularLocation>
        <location evidence="1">Cell membrane</location>
        <topology evidence="1">Multi-pass membrane protein</topology>
    </subcellularLocation>
</comment>
<dbReference type="RefSeq" id="WP_281263849.1">
    <property type="nucleotide sequence ID" value="NZ_LN774881.1"/>
</dbReference>
<keyword evidence="3" id="KW-1003">Cell membrane</keyword>
<keyword evidence="4 8" id="KW-0812">Transmembrane</keyword>
<feature type="transmembrane region" description="Helical" evidence="8">
    <location>
        <begin position="12"/>
        <end position="32"/>
    </location>
</feature>
<organism evidence="9 10">
    <name type="scientific">Candidatus Westeberhardia cardiocondylae</name>
    <dbReference type="NCBI Taxonomy" id="1594731"/>
    <lineage>
        <taxon>Bacteria</taxon>
        <taxon>Pseudomonadati</taxon>
        <taxon>Pseudomonadota</taxon>
        <taxon>Gammaproteobacteria</taxon>
        <taxon>Enterobacterales</taxon>
        <taxon>Enterobacteriaceae</taxon>
        <taxon>ant endosymbionts</taxon>
        <taxon>Candidatus Westeberhardia</taxon>
    </lineage>
</organism>
<keyword evidence="6 8" id="KW-1133">Transmembrane helix</keyword>
<feature type="transmembrane region" description="Helical" evidence="8">
    <location>
        <begin position="138"/>
        <end position="159"/>
    </location>
</feature>
<evidence type="ECO:0000313" key="9">
    <source>
        <dbReference type="EMBL" id="CEN32307.1"/>
    </source>
</evidence>
<evidence type="ECO:0000256" key="7">
    <source>
        <dbReference type="ARBA" id="ARBA00023136"/>
    </source>
</evidence>
<evidence type="ECO:0000256" key="6">
    <source>
        <dbReference type="ARBA" id="ARBA00022989"/>
    </source>
</evidence>
<accession>A0A0H5BX41</accession>
<dbReference type="InterPro" id="IPR007227">
    <property type="entry name" value="Cell_shape_determining_MreD"/>
</dbReference>
<evidence type="ECO:0000313" key="10">
    <source>
        <dbReference type="Proteomes" id="UP000242753"/>
    </source>
</evidence>
<protein>
    <submittedName>
        <fullName evidence="9">Rod shape-determining protein mreD</fullName>
    </submittedName>
</protein>